<dbReference type="EMBL" id="CAXLJL010000390">
    <property type="protein sequence ID" value="CAL5137410.1"/>
    <property type="molecule type" value="Genomic_DNA"/>
</dbReference>
<feature type="compositionally biased region" description="Polar residues" evidence="1">
    <location>
        <begin position="740"/>
        <end position="754"/>
    </location>
</feature>
<feature type="region of interest" description="Disordered" evidence="1">
    <location>
        <begin position="188"/>
        <end position="246"/>
    </location>
</feature>
<feature type="compositionally biased region" description="Acidic residues" evidence="1">
    <location>
        <begin position="86"/>
        <end position="98"/>
    </location>
</feature>
<feature type="compositionally biased region" description="Basic and acidic residues" evidence="1">
    <location>
        <begin position="99"/>
        <end position="114"/>
    </location>
</feature>
<feature type="compositionally biased region" description="Basic and acidic residues" evidence="1">
    <location>
        <begin position="853"/>
        <end position="876"/>
    </location>
</feature>
<feature type="compositionally biased region" description="Low complexity" evidence="1">
    <location>
        <begin position="341"/>
        <end position="359"/>
    </location>
</feature>
<gene>
    <name evidence="2" type="ORF">CDAUBV1_LOCUS11723</name>
</gene>
<protein>
    <recommendedName>
        <fullName evidence="4">Serine/arginine repetitive matrix protein 2</fullName>
    </recommendedName>
</protein>
<feature type="compositionally biased region" description="Low complexity" evidence="1">
    <location>
        <begin position="221"/>
        <end position="246"/>
    </location>
</feature>
<feature type="region of interest" description="Disordered" evidence="1">
    <location>
        <begin position="599"/>
        <end position="787"/>
    </location>
</feature>
<accession>A0AAV2TKW7</accession>
<feature type="compositionally biased region" description="Basic residues" evidence="1">
    <location>
        <begin position="474"/>
        <end position="488"/>
    </location>
</feature>
<evidence type="ECO:0000313" key="2">
    <source>
        <dbReference type="EMBL" id="CAL5137410.1"/>
    </source>
</evidence>
<evidence type="ECO:0008006" key="4">
    <source>
        <dbReference type="Google" id="ProtNLM"/>
    </source>
</evidence>
<feature type="region of interest" description="Disordered" evidence="1">
    <location>
        <begin position="271"/>
        <end position="508"/>
    </location>
</feature>
<feature type="compositionally biased region" description="Basic and acidic residues" evidence="1">
    <location>
        <begin position="68"/>
        <end position="85"/>
    </location>
</feature>
<reference evidence="2" key="1">
    <citation type="submission" date="2024-06" db="EMBL/GenBank/DDBJ databases">
        <authorList>
            <person name="Liu X."/>
            <person name="Lenzi L."/>
            <person name="Haldenby T S."/>
            <person name="Uol C."/>
        </authorList>
    </citation>
    <scope>NUCLEOTIDE SEQUENCE</scope>
</reference>
<feature type="compositionally biased region" description="Basic and acidic residues" evidence="1">
    <location>
        <begin position="414"/>
        <end position="423"/>
    </location>
</feature>
<evidence type="ECO:0000256" key="1">
    <source>
        <dbReference type="SAM" id="MobiDB-lite"/>
    </source>
</evidence>
<feature type="compositionally biased region" description="Basic residues" evidence="1">
    <location>
        <begin position="365"/>
        <end position="380"/>
    </location>
</feature>
<feature type="region of interest" description="Disordered" evidence="1">
    <location>
        <begin position="32"/>
        <end position="114"/>
    </location>
</feature>
<dbReference type="AlphaFoldDB" id="A0AAV2TKW7"/>
<feature type="compositionally biased region" description="Low complexity" evidence="1">
    <location>
        <begin position="286"/>
        <end position="300"/>
    </location>
</feature>
<comment type="caution">
    <text evidence="2">The sequence shown here is derived from an EMBL/GenBank/DDBJ whole genome shotgun (WGS) entry which is preliminary data.</text>
</comment>
<feature type="compositionally biased region" description="Basic and acidic residues" evidence="1">
    <location>
        <begin position="452"/>
        <end position="467"/>
    </location>
</feature>
<sequence length="1041" mass="114504">MSFGSCGSPYLEYELQDKNEIKIGHRAASGYYSKESVPITRKHVSEPGDVTEDDGISDVDQSLSTDEGELKSDEESEFNEDRSSEEGEVLSELEELELTTERSPAREETPWERGLRLARERMERAKALKATEKNLAEKRMNLSVPTLAADDELDRASREDVLWPRYYQAFISGRTELTGHRFLMEDLEPPDAEETAKWRESLNIGRHGRRRQRGSGRRATSRSSSSVGSSSSERSSRSYSRHSCSPTSSLASVALSWKAYCAQAMKEYLSSPVGGKGRHGRHGSHSSDSNSRYSYSGSERSQNRPRRHGYGDNYTAATGAGLCGPGGRHMWEAGGHRGKRSPSGSSSSRSGSQSSTRSGSDARRSGRRGSRSASSTHRRRDVPPLPHERPVKRPWMAAPGVGANANSDLTSKAAELRSGDRSRSSSRSRSGSPVPIDEKRFITSWSRSPSSGEERAGRDSLRRERLPDVVPAARVRRGITPARRKKSRSPFANDASSQLAKTPSLPTPVSVVASATRLLPASIEASAKQVELPPVIVDTINTQPVQDKLEVSHEPVSATSSQTAPSGGELPAASNRPGVRLTLAPRIKAPVIGMSSLAAGAPRATTSRSFQPSPPPSQRHPHLPLPQSNRSLSPTGPPAPPLTQTQVRLQAEAAAAALEARERRRAAAEAAYRRRHPGRHKHEDLSKIPVRGRPTYRRQSFSDSSESSRTSASSGSSSRSTSGSRSVSPPTPAVHPDSQLKMQPSSEDVVQQTRTSRHAMRHAPIGMPNRAEPVISYDSYGRQPPGQSDFLRPGSGDYYQMGERTARGQGHKSEYESGRKTHRSSAVIGMNEFKQPYGFNSGNLNDYGPGSTRHKEPKIGLDNTSSRHERLYEDSTNRYPSNQLASRRPMAVPENAERPVRIRTPHGNTGEGFDLGRRSPHSYAPDFSQQPVRSGRTYNSRKEEREIDLIPDIPSRKRLCLEENKIDNITIAANMRRARSRHRSRVPIDRSEPFESDAGGFAAEQRLRELRERLNLVDDAIAEIKAGSFGQPSSAFNESRR</sequence>
<feature type="region of interest" description="Disordered" evidence="1">
    <location>
        <begin position="548"/>
        <end position="577"/>
    </location>
</feature>
<feature type="compositionally biased region" description="Basic residues" evidence="1">
    <location>
        <begin position="206"/>
        <end position="220"/>
    </location>
</feature>
<dbReference type="Proteomes" id="UP001497525">
    <property type="component" value="Unassembled WGS sequence"/>
</dbReference>
<feature type="region of interest" description="Disordered" evidence="1">
    <location>
        <begin position="804"/>
        <end position="823"/>
    </location>
</feature>
<feature type="compositionally biased region" description="Polar residues" evidence="1">
    <location>
        <begin position="927"/>
        <end position="938"/>
    </location>
</feature>
<feature type="region of interest" description="Disordered" evidence="1">
    <location>
        <begin position="834"/>
        <end position="940"/>
    </location>
</feature>
<name>A0AAV2TKW7_CALDB</name>
<feature type="compositionally biased region" description="Low complexity" evidence="1">
    <location>
        <begin position="697"/>
        <end position="728"/>
    </location>
</feature>
<organism evidence="2 3">
    <name type="scientific">Calicophoron daubneyi</name>
    <name type="common">Rumen fluke</name>
    <name type="synonym">Paramphistomum daubneyi</name>
    <dbReference type="NCBI Taxonomy" id="300641"/>
    <lineage>
        <taxon>Eukaryota</taxon>
        <taxon>Metazoa</taxon>
        <taxon>Spiralia</taxon>
        <taxon>Lophotrochozoa</taxon>
        <taxon>Platyhelminthes</taxon>
        <taxon>Trematoda</taxon>
        <taxon>Digenea</taxon>
        <taxon>Plagiorchiida</taxon>
        <taxon>Pronocephalata</taxon>
        <taxon>Paramphistomoidea</taxon>
        <taxon>Paramphistomidae</taxon>
        <taxon>Calicophoron</taxon>
    </lineage>
</organism>
<evidence type="ECO:0000313" key="3">
    <source>
        <dbReference type="Proteomes" id="UP001497525"/>
    </source>
</evidence>
<proteinExistence type="predicted"/>